<dbReference type="Proteomes" id="UP000307657">
    <property type="component" value="Unassembled WGS sequence"/>
</dbReference>
<dbReference type="Gene3D" id="3.90.1010.20">
    <property type="match status" value="1"/>
</dbReference>
<dbReference type="InterPro" id="IPR007329">
    <property type="entry name" value="FMN-bd"/>
</dbReference>
<dbReference type="OrthoDB" id="9778782at2"/>
<name>A0A4V5LPP7_9FLAO</name>
<accession>A0A4V5LPP7</accession>
<organism evidence="2 3">
    <name type="scientific">Pontimicrobium aquaticum</name>
    <dbReference type="NCBI Taxonomy" id="2565367"/>
    <lineage>
        <taxon>Bacteria</taxon>
        <taxon>Pseudomonadati</taxon>
        <taxon>Bacteroidota</taxon>
        <taxon>Flavobacteriia</taxon>
        <taxon>Flavobacteriales</taxon>
        <taxon>Flavobacteriaceae</taxon>
        <taxon>Pontimicrobium</taxon>
    </lineage>
</organism>
<evidence type="ECO:0000313" key="3">
    <source>
        <dbReference type="Proteomes" id="UP000307657"/>
    </source>
</evidence>
<dbReference type="AlphaFoldDB" id="A0A4V5LPP7"/>
<evidence type="ECO:0000313" key="2">
    <source>
        <dbReference type="EMBL" id="TJY32199.1"/>
    </source>
</evidence>
<feature type="domain" description="FMN-binding" evidence="1">
    <location>
        <begin position="85"/>
        <end position="166"/>
    </location>
</feature>
<dbReference type="EMBL" id="SUPL01000010">
    <property type="protein sequence ID" value="TJY32199.1"/>
    <property type="molecule type" value="Genomic_DNA"/>
</dbReference>
<gene>
    <name evidence="2" type="ORF">E5167_14660</name>
</gene>
<dbReference type="RefSeq" id="WP_136844917.1">
    <property type="nucleotide sequence ID" value="NZ_SUPL01000010.1"/>
</dbReference>
<proteinExistence type="predicted"/>
<evidence type="ECO:0000259" key="1">
    <source>
        <dbReference type="SMART" id="SM00900"/>
    </source>
</evidence>
<dbReference type="GO" id="GO:0016020">
    <property type="term" value="C:membrane"/>
    <property type="evidence" value="ECO:0007669"/>
    <property type="project" value="InterPro"/>
</dbReference>
<dbReference type="GO" id="GO:0010181">
    <property type="term" value="F:FMN binding"/>
    <property type="evidence" value="ECO:0007669"/>
    <property type="project" value="InterPro"/>
</dbReference>
<dbReference type="Pfam" id="PF04205">
    <property type="entry name" value="FMN_bind"/>
    <property type="match status" value="1"/>
</dbReference>
<comment type="caution">
    <text evidence="2">The sequence shown here is derived from an EMBL/GenBank/DDBJ whole genome shotgun (WGS) entry which is preliminary data.</text>
</comment>
<dbReference type="SMART" id="SM00900">
    <property type="entry name" value="FMN_bind"/>
    <property type="match status" value="1"/>
</dbReference>
<sequence>MNFKYILISIFSLVLVVSNLPKNIQKKVDKQIKEVYSIEAHKLIPVTFDKSITDALPSKFEDNSLFKILSNNNVVGFAYVSKAPSKTDEFDYLVLFDNDFIIKKSKVLIYREDYGNEIGSKRWLKQLVGKTLNDKLIYGDNIAAISGATISVKSMTNAVNNLLKSIKILHQKELL</sequence>
<protein>
    <submittedName>
        <fullName evidence="2">FMN-binding protein</fullName>
    </submittedName>
</protein>
<reference evidence="2 3" key="1">
    <citation type="submission" date="2019-04" db="EMBL/GenBank/DDBJ databases">
        <title>Lacinutrix sp. nov., isolated from marine water.</title>
        <authorList>
            <person name="Kim W."/>
        </authorList>
    </citation>
    <scope>NUCLEOTIDE SEQUENCE [LARGE SCALE GENOMIC DNA]</scope>
    <source>
        <strain evidence="2 3">CAU 1491</strain>
    </source>
</reference>
<keyword evidence="3" id="KW-1185">Reference proteome</keyword>